<evidence type="ECO:0000313" key="2">
    <source>
        <dbReference type="EMBL" id="OAY83074.1"/>
    </source>
</evidence>
<evidence type="ECO:0000256" key="1">
    <source>
        <dbReference type="SAM" id="MobiDB-lite"/>
    </source>
</evidence>
<dbReference type="EMBL" id="LSRQ01000399">
    <property type="protein sequence ID" value="OAY83074.1"/>
    <property type="molecule type" value="Genomic_DNA"/>
</dbReference>
<feature type="region of interest" description="Disordered" evidence="1">
    <location>
        <begin position="1"/>
        <end position="51"/>
    </location>
</feature>
<reference evidence="2 3" key="1">
    <citation type="journal article" date="2016" name="DNA Res.">
        <title>The draft genome of MD-2 pineapple using hybrid error correction of long reads.</title>
        <authorList>
            <person name="Redwan R.M."/>
            <person name="Saidin A."/>
            <person name="Kumar S.V."/>
        </authorList>
    </citation>
    <scope>NUCLEOTIDE SEQUENCE [LARGE SCALE GENOMIC DNA]</scope>
    <source>
        <strain evidence="3">cv. MD2</strain>
        <tissue evidence="2">Leaf</tissue>
    </source>
</reference>
<feature type="compositionally biased region" description="Pro residues" evidence="1">
    <location>
        <begin position="22"/>
        <end position="35"/>
    </location>
</feature>
<proteinExistence type="predicted"/>
<feature type="non-terminal residue" evidence="2">
    <location>
        <position position="51"/>
    </location>
</feature>
<gene>
    <name evidence="2" type="ORF">ACMD2_09597</name>
</gene>
<sequence length="51" mass="5762">MRFRNFPSLAKRSSSHHLHLPLPSPPDPNPNPNPNPKSSHHPLLSYPGLFE</sequence>
<comment type="caution">
    <text evidence="2">The sequence shown here is derived from an EMBL/GenBank/DDBJ whole genome shotgun (WGS) entry which is preliminary data.</text>
</comment>
<evidence type="ECO:0000313" key="3">
    <source>
        <dbReference type="Proteomes" id="UP000092600"/>
    </source>
</evidence>
<accession>A0A199W1B3</accession>
<dbReference type="AlphaFoldDB" id="A0A199W1B3"/>
<organism evidence="2 3">
    <name type="scientific">Ananas comosus</name>
    <name type="common">Pineapple</name>
    <name type="synonym">Ananas ananas</name>
    <dbReference type="NCBI Taxonomy" id="4615"/>
    <lineage>
        <taxon>Eukaryota</taxon>
        <taxon>Viridiplantae</taxon>
        <taxon>Streptophyta</taxon>
        <taxon>Embryophyta</taxon>
        <taxon>Tracheophyta</taxon>
        <taxon>Spermatophyta</taxon>
        <taxon>Magnoliopsida</taxon>
        <taxon>Liliopsida</taxon>
        <taxon>Poales</taxon>
        <taxon>Bromeliaceae</taxon>
        <taxon>Bromelioideae</taxon>
        <taxon>Ananas</taxon>
    </lineage>
</organism>
<dbReference type="Proteomes" id="UP000092600">
    <property type="component" value="Unassembled WGS sequence"/>
</dbReference>
<protein>
    <submittedName>
        <fullName evidence="2">Uncharacterized protein</fullName>
    </submittedName>
</protein>
<name>A0A199W1B3_ANACO</name>